<keyword evidence="3" id="KW-1185">Reference proteome</keyword>
<sequence length="408" mass="45863">MTTPSQSYYPKHNMQNHDGYIGASGSEADASTTTPAEQCRVGLSIADLISDDENEQLDHKSNGRVLEEVERDLSSHDEHIDMDSHSGSTVDRSSELLPTSLGESVKHHIPDAGSSRDESHPHETFFGFIKEPMDALLIVEACIRGILVSVDKVPSESSEVFHIRSGSIVVFQESSKRWRDGRKWSPSRVHGPFLLYREVEPTKRAPEPRKSKPTHILDTRIPGLEPTYSFKTLKQNTRLVPDGLTKRTITLKGSDGIRHRVISYYARDDVINMYAPPIDASSNERLKFRTPSETPQLNSLLNDSAIDLKALLAESIDMEKYASEMAIAKKQRKEETIKAVARHAFGYEDDDGEGDIRGSNVSPAKRTKRPTSTVSPSRRRPSEELNHRLLLRHIIPSNFTINCLRYIQ</sequence>
<dbReference type="EMBL" id="MCGO01000011">
    <property type="protein sequence ID" value="ORY48601.1"/>
    <property type="molecule type" value="Genomic_DNA"/>
</dbReference>
<feature type="region of interest" description="Disordered" evidence="1">
    <location>
        <begin position="349"/>
        <end position="382"/>
    </location>
</feature>
<comment type="caution">
    <text evidence="2">The sequence shown here is derived from an EMBL/GenBank/DDBJ whole genome shotgun (WGS) entry which is preliminary data.</text>
</comment>
<dbReference type="OrthoDB" id="5572844at2759"/>
<protein>
    <submittedName>
        <fullName evidence="2">Uncharacterized protein</fullName>
    </submittedName>
</protein>
<feature type="region of interest" description="Disordered" evidence="1">
    <location>
        <begin position="52"/>
        <end position="95"/>
    </location>
</feature>
<dbReference type="AlphaFoldDB" id="A0A1Y2CNK7"/>
<dbReference type="PANTHER" id="PTHR28027:SF2">
    <property type="entry name" value="TRANSCRIPTIONAL REGULATOR MIT1"/>
    <property type="match status" value="1"/>
</dbReference>
<feature type="region of interest" description="Disordered" evidence="1">
    <location>
        <begin position="1"/>
        <end position="36"/>
    </location>
</feature>
<dbReference type="Pfam" id="PF09729">
    <property type="entry name" value="Gti1_Pac2"/>
    <property type="match status" value="1"/>
</dbReference>
<name>A0A1Y2CNK7_9FUNG</name>
<feature type="compositionally biased region" description="Basic and acidic residues" evidence="1">
    <location>
        <begin position="56"/>
        <end position="84"/>
    </location>
</feature>
<evidence type="ECO:0000256" key="1">
    <source>
        <dbReference type="SAM" id="MobiDB-lite"/>
    </source>
</evidence>
<gene>
    <name evidence="2" type="ORF">BCR33DRAFT_39684</name>
</gene>
<evidence type="ECO:0000313" key="3">
    <source>
        <dbReference type="Proteomes" id="UP000193642"/>
    </source>
</evidence>
<accession>A0A1Y2CNK7</accession>
<evidence type="ECO:0000313" key="2">
    <source>
        <dbReference type="EMBL" id="ORY48601.1"/>
    </source>
</evidence>
<reference evidence="2 3" key="1">
    <citation type="submission" date="2016-07" db="EMBL/GenBank/DDBJ databases">
        <title>Pervasive Adenine N6-methylation of Active Genes in Fungi.</title>
        <authorList>
            <consortium name="DOE Joint Genome Institute"/>
            <person name="Mondo S.J."/>
            <person name="Dannebaum R.O."/>
            <person name="Kuo R.C."/>
            <person name="Labutti K."/>
            <person name="Haridas S."/>
            <person name="Kuo A."/>
            <person name="Salamov A."/>
            <person name="Ahrendt S.R."/>
            <person name="Lipzen A."/>
            <person name="Sullivan W."/>
            <person name="Andreopoulos W.B."/>
            <person name="Clum A."/>
            <person name="Lindquist E."/>
            <person name="Daum C."/>
            <person name="Ramamoorthy G.K."/>
            <person name="Gryganskyi A."/>
            <person name="Culley D."/>
            <person name="Magnuson J.K."/>
            <person name="James T.Y."/>
            <person name="O'Malley M.A."/>
            <person name="Stajich J.E."/>
            <person name="Spatafora J.W."/>
            <person name="Visel A."/>
            <person name="Grigoriev I.V."/>
        </authorList>
    </citation>
    <scope>NUCLEOTIDE SEQUENCE [LARGE SCALE GENOMIC DNA]</scope>
    <source>
        <strain evidence="2 3">JEL800</strain>
    </source>
</reference>
<dbReference type="GO" id="GO:0003677">
    <property type="term" value="F:DNA binding"/>
    <property type="evidence" value="ECO:0007669"/>
    <property type="project" value="TreeGrafter"/>
</dbReference>
<dbReference type="InterPro" id="IPR018608">
    <property type="entry name" value="Gti1/Pac2"/>
</dbReference>
<proteinExistence type="predicted"/>
<dbReference type="Proteomes" id="UP000193642">
    <property type="component" value="Unassembled WGS sequence"/>
</dbReference>
<organism evidence="2 3">
    <name type="scientific">Rhizoclosmatium globosum</name>
    <dbReference type="NCBI Taxonomy" id="329046"/>
    <lineage>
        <taxon>Eukaryota</taxon>
        <taxon>Fungi</taxon>
        <taxon>Fungi incertae sedis</taxon>
        <taxon>Chytridiomycota</taxon>
        <taxon>Chytridiomycota incertae sedis</taxon>
        <taxon>Chytridiomycetes</taxon>
        <taxon>Chytridiales</taxon>
        <taxon>Chytriomycetaceae</taxon>
        <taxon>Rhizoclosmatium</taxon>
    </lineage>
</organism>
<dbReference type="PANTHER" id="PTHR28027">
    <property type="entry name" value="TRANSCRIPTIONAL REGULATOR MIT1"/>
    <property type="match status" value="1"/>
</dbReference>